<keyword evidence="6" id="KW-1185">Reference proteome</keyword>
<dbReference type="SUPFAM" id="SSF48403">
    <property type="entry name" value="Ankyrin repeat"/>
    <property type="match status" value="4"/>
</dbReference>
<feature type="transmembrane region" description="Helical" evidence="3">
    <location>
        <begin position="542"/>
        <end position="565"/>
    </location>
</feature>
<evidence type="ECO:0000256" key="1">
    <source>
        <dbReference type="PROSITE-ProRule" id="PRU00023"/>
    </source>
</evidence>
<feature type="transmembrane region" description="Helical" evidence="3">
    <location>
        <begin position="1065"/>
        <end position="1087"/>
    </location>
</feature>
<dbReference type="PANTHER" id="PTHR24177">
    <property type="entry name" value="CASKIN"/>
    <property type="match status" value="1"/>
</dbReference>
<comment type="caution">
    <text evidence="5">The sequence shown here is derived from an EMBL/GenBank/DDBJ whole genome shotgun (WGS) entry which is preliminary data.</text>
</comment>
<accession>A0AAD4IV39</accession>
<evidence type="ECO:0000256" key="2">
    <source>
        <dbReference type="SAM" id="MobiDB-lite"/>
    </source>
</evidence>
<feature type="transmembrane region" description="Helical" evidence="3">
    <location>
        <begin position="1136"/>
        <end position="1158"/>
    </location>
</feature>
<keyword evidence="1" id="KW-0040">ANK repeat</keyword>
<dbReference type="Gene3D" id="1.25.40.20">
    <property type="entry name" value="Ankyrin repeat-containing domain"/>
    <property type="match status" value="4"/>
</dbReference>
<evidence type="ECO:0000259" key="4">
    <source>
        <dbReference type="Pfam" id="PF13962"/>
    </source>
</evidence>
<evidence type="ECO:0000313" key="6">
    <source>
        <dbReference type="Proteomes" id="UP001190926"/>
    </source>
</evidence>
<dbReference type="SMART" id="SM00248">
    <property type="entry name" value="ANK"/>
    <property type="match status" value="11"/>
</dbReference>
<keyword evidence="3" id="KW-0472">Membrane</keyword>
<proteinExistence type="predicted"/>
<name>A0AAD4IV39_PERFH</name>
<reference evidence="5 6" key="1">
    <citation type="journal article" date="2021" name="Nat. Commun.">
        <title>Incipient diploidization of the medicinal plant Perilla within 10,000 years.</title>
        <authorList>
            <person name="Zhang Y."/>
            <person name="Shen Q."/>
            <person name="Leng L."/>
            <person name="Zhang D."/>
            <person name="Chen S."/>
            <person name="Shi Y."/>
            <person name="Ning Z."/>
            <person name="Chen S."/>
        </authorList>
    </citation>
    <scope>NUCLEOTIDE SEQUENCE [LARGE SCALE GENOMIC DNA]</scope>
    <source>
        <strain evidence="6">cv. PC099</strain>
    </source>
</reference>
<feature type="transmembrane region" description="Helical" evidence="3">
    <location>
        <begin position="457"/>
        <end position="477"/>
    </location>
</feature>
<feature type="repeat" description="ANK" evidence="1">
    <location>
        <begin position="664"/>
        <end position="687"/>
    </location>
</feature>
<dbReference type="Pfam" id="PF13962">
    <property type="entry name" value="PGG"/>
    <property type="match status" value="2"/>
</dbReference>
<feature type="repeat" description="ANK" evidence="1">
    <location>
        <begin position="170"/>
        <end position="192"/>
    </location>
</feature>
<feature type="domain" description="PGG" evidence="4">
    <location>
        <begin position="1016"/>
        <end position="1127"/>
    </location>
</feature>
<feature type="transmembrane region" description="Helical" evidence="3">
    <location>
        <begin position="1108"/>
        <end position="1130"/>
    </location>
</feature>
<dbReference type="InterPro" id="IPR026961">
    <property type="entry name" value="PGG_dom"/>
</dbReference>
<dbReference type="PROSITE" id="PS50088">
    <property type="entry name" value="ANK_REPEAT"/>
    <property type="match status" value="2"/>
</dbReference>
<dbReference type="AlphaFoldDB" id="A0AAD4IV39"/>
<evidence type="ECO:0000256" key="3">
    <source>
        <dbReference type="SAM" id="Phobius"/>
    </source>
</evidence>
<dbReference type="PROSITE" id="PS50297">
    <property type="entry name" value="ANK_REP_REGION"/>
    <property type="match status" value="2"/>
</dbReference>
<keyword evidence="3" id="KW-0812">Transmembrane</keyword>
<gene>
    <name evidence="5" type="ORF">C2S53_017721</name>
</gene>
<feature type="transmembrane region" description="Helical" evidence="3">
    <location>
        <begin position="1025"/>
        <end position="1045"/>
    </location>
</feature>
<feature type="domain" description="PGG" evidence="4">
    <location>
        <begin position="452"/>
        <end position="564"/>
    </location>
</feature>
<dbReference type="Pfam" id="PF12796">
    <property type="entry name" value="Ank_2"/>
    <property type="match status" value="2"/>
</dbReference>
<organism evidence="5 6">
    <name type="scientific">Perilla frutescens var. hirtella</name>
    <name type="common">Perilla citriodora</name>
    <name type="synonym">Perilla setoyensis</name>
    <dbReference type="NCBI Taxonomy" id="608512"/>
    <lineage>
        <taxon>Eukaryota</taxon>
        <taxon>Viridiplantae</taxon>
        <taxon>Streptophyta</taxon>
        <taxon>Embryophyta</taxon>
        <taxon>Tracheophyta</taxon>
        <taxon>Spermatophyta</taxon>
        <taxon>Magnoliopsida</taxon>
        <taxon>eudicotyledons</taxon>
        <taxon>Gunneridae</taxon>
        <taxon>Pentapetalae</taxon>
        <taxon>asterids</taxon>
        <taxon>lamiids</taxon>
        <taxon>Lamiales</taxon>
        <taxon>Lamiaceae</taxon>
        <taxon>Nepetoideae</taxon>
        <taxon>Elsholtzieae</taxon>
        <taxon>Perilla</taxon>
    </lineage>
</organism>
<feature type="region of interest" description="Disordered" evidence="2">
    <location>
        <begin position="1"/>
        <end position="52"/>
    </location>
</feature>
<keyword evidence="3" id="KW-1133">Transmembrane helix</keyword>
<dbReference type="GO" id="GO:0016020">
    <property type="term" value="C:membrane"/>
    <property type="evidence" value="ECO:0007669"/>
    <property type="project" value="TreeGrafter"/>
</dbReference>
<dbReference type="Proteomes" id="UP001190926">
    <property type="component" value="Unassembled WGS sequence"/>
</dbReference>
<feature type="compositionally biased region" description="Polar residues" evidence="2">
    <location>
        <begin position="41"/>
        <end position="52"/>
    </location>
</feature>
<dbReference type="InterPro" id="IPR002110">
    <property type="entry name" value="Ankyrin_rpt"/>
</dbReference>
<dbReference type="InterPro" id="IPR036770">
    <property type="entry name" value="Ankyrin_rpt-contain_sf"/>
</dbReference>
<feature type="transmembrane region" description="Helical" evidence="3">
    <location>
        <begin position="497"/>
        <end position="522"/>
    </location>
</feature>
<dbReference type="PANTHER" id="PTHR24177:SF292">
    <property type="entry name" value="ANKYRIN REPEAT FAMILY PROTEIN-RELATED"/>
    <property type="match status" value="1"/>
</dbReference>
<feature type="compositionally biased region" description="Basic and acidic residues" evidence="2">
    <location>
        <begin position="23"/>
        <end position="40"/>
    </location>
</feature>
<feature type="transmembrane region" description="Helical" evidence="3">
    <location>
        <begin position="572"/>
        <end position="590"/>
    </location>
</feature>
<dbReference type="EMBL" id="SDAM02001616">
    <property type="protein sequence ID" value="KAH6822110.1"/>
    <property type="molecule type" value="Genomic_DNA"/>
</dbReference>
<protein>
    <recommendedName>
        <fullName evidence="4">PGG domain-containing protein</fullName>
    </recommendedName>
</protein>
<evidence type="ECO:0000313" key="5">
    <source>
        <dbReference type="EMBL" id="KAH6822110.1"/>
    </source>
</evidence>
<sequence length="1191" mass="134483">MKRLVKSRSGRQIYGPKWQNIQGKDEIERDDGNGDGDHSASTESTAIADRVSNTEIPSHLTWKENRNAEFMYKAASEGDWIAAEVVLERDPNLARDHITEEGDRALHVAAARKHEEFVQKLVEKMSPSDLALLDGHGYTACCYAAISGIEEIADKMVKKNPNLSTARDKNGVTPLHKATLHGNAEMVSYLLKWAKVEDLSKEEWFDLLLNIINSKMYDVALELLEKDRSLATMRNEEGTALHQLARQEIADVKRSPLKTKFLDFLCIRADLFGKRMSGEMQPDLCLLAEKLWIEIQKLDRTNVLESIKNPPILHDATKVGNVELILMLISIYPDLIWDTDSNGYTIFHIAVIYRQENIFGLIHGIGAAKYFIAISQDENGNNILHLAAKSSHPNARKIVTESTIEMQREIVWFMEVEAIVPPSCLEMRNKDGYTPQELFSKEHKILMEKGETWMRNAAHSCMLVATILLTLVFAAAFQVPGGNDQTTGIPIHLKSKWFTCFIIFEAVALFSSTMSITVFWSIMTSSFEEDQFMQILPNMLKLGLLVLIISLVASISAFMSAYFLVFVGVRAALVKFVILSVYVVLVYAVVYQFDKIWLNVILPAYLAQKLSRPIWRRRDMTDNATRTRSDGESMYEAVLEGDWPAAETLLQRAPTLARDELTERGDRALHLAAAMGHEKIVRELVERMSSRDLALLDGRGCTACCYAAILGVVEIADIMVKNHPNLITVSDNNNVTPLHKAALCGNKEMVSYFLKSIRVEDFSREEWFDILMLVVRTKMYDVGLEILQKDGSLATMRNEDGTTLHVLAQHDITHFRANRGILDSRRVKKAAMKGLPRRKIEGAMQPDLRLIVEKLWTEIQRLDRASARELMKNPPILHDAARVGNVELITMLTHTYPNLMWETDSNGYTIFHVAVIYRRENVFKLIHSTGAMKHFVATSQDQNGDNILHLAAKLAPPNRRNIVSIPAFQMQKELAWFKEVEAIVAPPCLEMRNKDGQTPRELFSKEHKSLLEKSETWMRNTADSCMLIATIMLTVVFTAAFTVPGGNDQNTGIPLLLTKNWFTCFVIFEALALFGSTLSIILFWSIMTSSFEENKFMHALPKQMKIGLIGLLISLVGSISAFMSAYFLAFVSVRGWLVKLVIIDGYVMVVLAIGFEIVKLLLNTNLQRFLSELLPRATPENLVGPLLRSER</sequence>